<proteinExistence type="predicted"/>
<organism evidence="1 2">
    <name type="scientific">Citrus sinensis</name>
    <name type="common">Sweet orange</name>
    <name type="synonym">Citrus aurantium var. sinensis</name>
    <dbReference type="NCBI Taxonomy" id="2711"/>
    <lineage>
        <taxon>Eukaryota</taxon>
        <taxon>Viridiplantae</taxon>
        <taxon>Streptophyta</taxon>
        <taxon>Embryophyta</taxon>
        <taxon>Tracheophyta</taxon>
        <taxon>Spermatophyta</taxon>
        <taxon>Magnoliopsida</taxon>
        <taxon>eudicotyledons</taxon>
        <taxon>Gunneridae</taxon>
        <taxon>Pentapetalae</taxon>
        <taxon>rosids</taxon>
        <taxon>malvids</taxon>
        <taxon>Sapindales</taxon>
        <taxon>Rutaceae</taxon>
        <taxon>Aurantioideae</taxon>
        <taxon>Citrus</taxon>
    </lineage>
</organism>
<protein>
    <submittedName>
        <fullName evidence="1">ADP-ribosyl cyclase/cyclic ADP-ribose hydrolase</fullName>
    </submittedName>
</protein>
<accession>A0ACB8LX80</accession>
<dbReference type="EMBL" id="CM039172">
    <property type="protein sequence ID" value="KAH9778158.1"/>
    <property type="molecule type" value="Genomic_DNA"/>
</dbReference>
<name>A0ACB8LX80_CITSI</name>
<keyword evidence="2" id="KW-1185">Reference proteome</keyword>
<evidence type="ECO:0000313" key="2">
    <source>
        <dbReference type="Proteomes" id="UP000829398"/>
    </source>
</evidence>
<reference evidence="2" key="1">
    <citation type="journal article" date="2023" name="Hortic. Res.">
        <title>A chromosome-level phased genome enabling allele-level studies in sweet orange: a case study on citrus Huanglongbing tolerance.</title>
        <authorList>
            <person name="Wu B."/>
            <person name="Yu Q."/>
            <person name="Deng Z."/>
            <person name="Duan Y."/>
            <person name="Luo F."/>
            <person name="Gmitter F. Jr."/>
        </authorList>
    </citation>
    <scope>NUCLEOTIDE SEQUENCE [LARGE SCALE GENOMIC DNA]</scope>
    <source>
        <strain evidence="2">cv. Valencia</strain>
    </source>
</reference>
<dbReference type="Proteomes" id="UP000829398">
    <property type="component" value="Chromosome 3"/>
</dbReference>
<keyword evidence="1" id="KW-0378">Hydrolase</keyword>
<sequence>MAASSSSSSSSRLNTQCKFDVFLSFRGEDTRYNFTSHLFAALSRKKIKTFTDEELKRGDEISPAILNAIIGSKILVIIFSKNYASSKWCLDELVKILECKNMNDQVVVPVFYHVDPSDVRKQTGSFGDAFSKLEQQFTEMPEKVQLWRAVLTEASNLSGWDSTNIRSEAQLVDVIVKDILKKLESVTISTDSDGLVGLNSRVEQIKSLLCIGLPVFRIVGICGMGGIGKTTIAGAIFNQISREFEGKCFVANVREESEKEGVLVRLRERILSEILDENIKIRTPNLSECIKKRLRQMDVFIVLDDVNKVGQLDYLAGGLDQFGPGSKIIVTTRDKRVLDNFGVSNIYKVNGLENHEAFKLFCYYAFKGNHGPEDLLVLSERVLYYANGNPLALRVLGSFLHQKNKLDWEIALENLKLICDPDIYDVLKVSYNELKAEEKSMFLDIACFFKGEDKDYVTMSQDDPNFAYYVLNVLIDKSLVTISCFNKLQMHDLLQEMGQEIVRQESIKEAANRSRLWYHKDIYHVLKKNKGTDAIEGIFLNMSKIRNIHLDSRAFINMSNLRLLKFYTCEYMSSKVHLDQGLDYLPEELRYLHWHGYPLKTLPFNFDPENLIELNLPHSKIEQIWEGKKEAFKLKSIDLRYSQYLTRIPEPSEIPNLEKINLWNCTNLAYIPCNIQNFINLGVLCLRGCKSLKCFPHDIHFTSPIKIDISYCVNLTEFPKISGNIIVLDLRDSAIEEVPSSIESLTTLVKLDLSYCTRLKSLSTSICKLRSLYWLYLNNCSKLESFPEILEKMERLSYMDLSWTKIKELKSSIDHLEGLRNLKLRECSKLVSLPENLGSLKSLVYIEAERSAISQVPASIAHLNEVKSLSFAGCRNLVLPTLLSGLCSLTELDLKDCGIREIPQDIGSVFALEKIDLSGNNFETLPASMKQLSRLRYLYLINCYMLQTLPELPLRLKLLEARNCKQLRSLPELPSCLKGFDALVLETLSKHKHSRDSPMELIFTNCLKLKDKGNNNILADSQLRIQHMLSASLRLFHQDYELKIPPQIGICLPGSEIPGWFSNRCSGSSITIQLPQHCCNRNLIGFALCAIIGFEKHFDANGGYFNVYYRFEIKTPSETSHIDHFPPLIFEESIYSDHVILGFTPCLNFGLADGDHTFQLSFYIGGDINRKCHKIKCCGACPVYAHPNKKTPKISNLNFGANSEEVSTEFRKLQDKTCNGGKSGTSCEEELEPNPKRICREQDDASYVSQILQLVSVTLSFLCDQF</sequence>
<evidence type="ECO:0000313" key="1">
    <source>
        <dbReference type="EMBL" id="KAH9778158.1"/>
    </source>
</evidence>
<gene>
    <name evidence="1" type="ORF">KPL71_007253</name>
</gene>
<comment type="caution">
    <text evidence="1">The sequence shown here is derived from an EMBL/GenBank/DDBJ whole genome shotgun (WGS) entry which is preliminary data.</text>
</comment>